<dbReference type="Proteomes" id="UP000001492">
    <property type="component" value="Chromosome 1"/>
</dbReference>
<dbReference type="RefSeq" id="WP_013477844.1">
    <property type="nucleotide sequence ID" value="NC_014816.1"/>
</dbReference>
<protein>
    <submittedName>
        <fullName evidence="1">Uncharacterized protein</fullName>
    </submittedName>
</protein>
<name>E8RPN3_ASTEC</name>
<organism evidence="1 2">
    <name type="scientific">Asticcacaulis excentricus (strain ATCC 15261 / DSM 4724 / KCTC 12464 / NCIMB 9791 / VKM B-1370 / CB 48)</name>
    <dbReference type="NCBI Taxonomy" id="573065"/>
    <lineage>
        <taxon>Bacteria</taxon>
        <taxon>Pseudomonadati</taxon>
        <taxon>Pseudomonadota</taxon>
        <taxon>Alphaproteobacteria</taxon>
        <taxon>Caulobacterales</taxon>
        <taxon>Caulobacteraceae</taxon>
        <taxon>Asticcacaulis</taxon>
    </lineage>
</organism>
<sequence>MKPRRQIIAVRCTQASASHLLKAGKVYSATFEHPPVGQETSGTLLVQIQTKKETLVKRYPRSMFTPINPDHAMHFPAGGFEPIAGETLKAA</sequence>
<reference evidence="2" key="1">
    <citation type="submission" date="2010-12" db="EMBL/GenBank/DDBJ databases">
        <title>Complete sequence of chromosome 1 of Asticcacaulis excentricus CB 48.</title>
        <authorList>
            <consortium name="US DOE Joint Genome Institute"/>
            <person name="Lucas S."/>
            <person name="Copeland A."/>
            <person name="Lapidus A."/>
            <person name="Cheng J.-F."/>
            <person name="Bruce D."/>
            <person name="Goodwin L."/>
            <person name="Pitluck S."/>
            <person name="Teshima H."/>
            <person name="Davenport K."/>
            <person name="Detter J.C."/>
            <person name="Han C."/>
            <person name="Tapia R."/>
            <person name="Land M."/>
            <person name="Hauser L."/>
            <person name="Jeffries C."/>
            <person name="Kyrpides N."/>
            <person name="Ivanova N."/>
            <person name="Ovchinnikova G."/>
            <person name="Brun Y.V."/>
            <person name="Woyke T."/>
        </authorList>
    </citation>
    <scope>NUCLEOTIDE SEQUENCE [LARGE SCALE GENOMIC DNA]</scope>
    <source>
        <strain evidence="2">ATCC 15261 / DSM 4724 / KCTC 12464 / NCIMB 9791 / VKM B-1370 / CB 48</strain>
    </source>
</reference>
<keyword evidence="2" id="KW-1185">Reference proteome</keyword>
<accession>E8RPN3</accession>
<dbReference type="STRING" id="573065.Astex_0312"/>
<evidence type="ECO:0000313" key="2">
    <source>
        <dbReference type="Proteomes" id="UP000001492"/>
    </source>
</evidence>
<dbReference type="AlphaFoldDB" id="E8RPN3"/>
<evidence type="ECO:0000313" key="1">
    <source>
        <dbReference type="EMBL" id="ADU12010.1"/>
    </source>
</evidence>
<dbReference type="KEGG" id="aex:Astex_0312"/>
<dbReference type="EMBL" id="CP002395">
    <property type="protein sequence ID" value="ADU12010.1"/>
    <property type="molecule type" value="Genomic_DNA"/>
</dbReference>
<proteinExistence type="predicted"/>
<dbReference type="HOGENOM" id="CLU_2420652_0_0_5"/>
<gene>
    <name evidence="1" type="ordered locus">Astex_0312</name>
</gene>